<feature type="compositionally biased region" description="Polar residues" evidence="1">
    <location>
        <begin position="1"/>
        <end position="12"/>
    </location>
</feature>
<comment type="caution">
    <text evidence="2">The sequence shown here is derived from an EMBL/GenBank/DDBJ whole genome shotgun (WGS) entry which is preliminary data.</text>
</comment>
<proteinExistence type="predicted"/>
<evidence type="ECO:0000256" key="1">
    <source>
        <dbReference type="SAM" id="MobiDB-lite"/>
    </source>
</evidence>
<feature type="compositionally biased region" description="Basic and acidic residues" evidence="1">
    <location>
        <begin position="13"/>
        <end position="29"/>
    </location>
</feature>
<dbReference type="AlphaFoldDB" id="A0AB37UYW1"/>
<sequence length="98" mass="10981">MNTNGKNKNASHLTHEMKKEHGGLAEASKKAEMQPIFKALWGIAQEEKEGYKQAAEGYKQAAEGYKKALEAKEKMDKIVNTLKAINHDNNIIDIEPED</sequence>
<feature type="region of interest" description="Disordered" evidence="1">
    <location>
        <begin position="1"/>
        <end position="29"/>
    </location>
</feature>
<name>A0AB37UYW1_HELPX</name>
<protein>
    <submittedName>
        <fullName evidence="2">Uncharacterized protein</fullName>
    </submittedName>
</protein>
<organism evidence="2 3">
    <name type="scientific">Helicobacter pylori</name>
    <name type="common">Campylobacter pylori</name>
    <dbReference type="NCBI Taxonomy" id="210"/>
    <lineage>
        <taxon>Bacteria</taxon>
        <taxon>Pseudomonadati</taxon>
        <taxon>Campylobacterota</taxon>
        <taxon>Epsilonproteobacteria</taxon>
        <taxon>Campylobacterales</taxon>
        <taxon>Helicobacteraceae</taxon>
        <taxon>Helicobacter</taxon>
    </lineage>
</organism>
<evidence type="ECO:0000313" key="3">
    <source>
        <dbReference type="Proteomes" id="UP000289024"/>
    </source>
</evidence>
<accession>A0AB37UYW1</accession>
<evidence type="ECO:0000313" key="2">
    <source>
        <dbReference type="EMBL" id="RVZ34701.1"/>
    </source>
</evidence>
<dbReference type="Proteomes" id="UP000289024">
    <property type="component" value="Unassembled WGS sequence"/>
</dbReference>
<dbReference type="EMBL" id="RJHK01000007">
    <property type="protein sequence ID" value="RVZ34701.1"/>
    <property type="molecule type" value="Genomic_DNA"/>
</dbReference>
<reference evidence="2 3" key="1">
    <citation type="submission" date="2018-10" db="EMBL/GenBank/DDBJ databases">
        <title>Genetic determinants and prediction of antibiotic resistance phenotypes in Helicobacter pylori.</title>
        <authorList>
            <person name="Wagner K."/>
        </authorList>
    </citation>
    <scope>NUCLEOTIDE SEQUENCE [LARGE SCALE GENOMIC DNA]</scope>
    <source>
        <strain evidence="2 3">ZH97</strain>
    </source>
</reference>
<gene>
    <name evidence="2" type="ORF">EC547_04450</name>
</gene>
<dbReference type="RefSeq" id="WP_128038007.1">
    <property type="nucleotide sequence ID" value="NZ_RJHK01000007.1"/>
</dbReference>